<dbReference type="EMBL" id="DF820463">
    <property type="protein sequence ID" value="GAK54795.1"/>
    <property type="molecule type" value="Genomic_DNA"/>
</dbReference>
<dbReference type="GO" id="GO:0016747">
    <property type="term" value="F:acyltransferase activity, transferring groups other than amino-acyl groups"/>
    <property type="evidence" value="ECO:0007669"/>
    <property type="project" value="InterPro"/>
</dbReference>
<dbReference type="PROSITE" id="PS51186">
    <property type="entry name" value="GNAT"/>
    <property type="match status" value="1"/>
</dbReference>
<proteinExistence type="predicted"/>
<dbReference type="CDD" id="cd04301">
    <property type="entry name" value="NAT_SF"/>
    <property type="match status" value="1"/>
</dbReference>
<sequence length="137" mass="15713">MKWEKENYWITDDPTAVNLDFVTEALHSTYWAKERPRATIEKAFAHSVALSLFDQDTQIGMARIIGDQATFAWISDVFVDPVYRGQGLGKWLVQCILEHPLCDVKIRLLATRDAQGLYAQFGFTSKACMIFQHPMKK</sequence>
<evidence type="ECO:0000313" key="2">
    <source>
        <dbReference type="EMBL" id="GAK54795.1"/>
    </source>
</evidence>
<protein>
    <submittedName>
        <fullName evidence="2">GCN5-related N-acetyltransferase</fullName>
    </submittedName>
</protein>
<name>A0A0S6W8U0_VECG1</name>
<dbReference type="STRING" id="1499967.U27_01625"/>
<keyword evidence="2" id="KW-0808">Transferase</keyword>
<dbReference type="HOGENOM" id="CLU_086503_2_1_0"/>
<dbReference type="InterPro" id="IPR053144">
    <property type="entry name" value="Acetyltransferase_Butenolide"/>
</dbReference>
<dbReference type="InterPro" id="IPR016181">
    <property type="entry name" value="Acyl_CoA_acyltransferase"/>
</dbReference>
<dbReference type="AlphaFoldDB" id="A0A0S6W8U0"/>
<feature type="domain" description="N-acetyltransferase" evidence="1">
    <location>
        <begin position="1"/>
        <end position="137"/>
    </location>
</feature>
<dbReference type="PANTHER" id="PTHR43233">
    <property type="entry name" value="FAMILY N-ACETYLTRANSFERASE, PUTATIVE (AFU_ORTHOLOGUE AFUA_6G03350)-RELATED"/>
    <property type="match status" value="1"/>
</dbReference>
<dbReference type="eggNOG" id="COG0456">
    <property type="taxonomic scope" value="Bacteria"/>
</dbReference>
<gene>
    <name evidence="2" type="ORF">U27_01625</name>
</gene>
<dbReference type="Proteomes" id="UP000030661">
    <property type="component" value="Unassembled WGS sequence"/>
</dbReference>
<dbReference type="Pfam" id="PF13508">
    <property type="entry name" value="Acetyltransf_7"/>
    <property type="match status" value="1"/>
</dbReference>
<evidence type="ECO:0000259" key="1">
    <source>
        <dbReference type="PROSITE" id="PS51186"/>
    </source>
</evidence>
<dbReference type="PANTHER" id="PTHR43233:SF1">
    <property type="entry name" value="FAMILY N-ACETYLTRANSFERASE, PUTATIVE (AFU_ORTHOLOGUE AFUA_6G03350)-RELATED"/>
    <property type="match status" value="1"/>
</dbReference>
<organism evidence="2 3">
    <name type="scientific">Vecturithrix granuli</name>
    <dbReference type="NCBI Taxonomy" id="1499967"/>
    <lineage>
        <taxon>Bacteria</taxon>
        <taxon>Candidatus Moduliflexota</taxon>
        <taxon>Candidatus Vecturitrichia</taxon>
        <taxon>Candidatus Vecturitrichales</taxon>
        <taxon>Candidatus Vecturitrichaceae</taxon>
        <taxon>Candidatus Vecturithrix</taxon>
    </lineage>
</organism>
<reference evidence="2 3" key="1">
    <citation type="journal article" date="2015" name="PeerJ">
        <title>First genomic representation of candidate bacterial phylum KSB3 points to enhanced environmental sensing as a trigger of wastewater bulking.</title>
        <authorList>
            <person name="Sekiguchi Y."/>
            <person name="Ohashi A."/>
            <person name="Parks D.H."/>
            <person name="Yamauchi T."/>
            <person name="Tyson G.W."/>
            <person name="Hugenholtz P."/>
        </authorList>
    </citation>
    <scope>NUCLEOTIDE SEQUENCE [LARGE SCALE GENOMIC DNA]</scope>
</reference>
<evidence type="ECO:0000313" key="3">
    <source>
        <dbReference type="Proteomes" id="UP000030661"/>
    </source>
</evidence>
<accession>A0A0S6W8U0</accession>
<dbReference type="InterPro" id="IPR000182">
    <property type="entry name" value="GNAT_dom"/>
</dbReference>
<dbReference type="Gene3D" id="3.40.630.30">
    <property type="match status" value="1"/>
</dbReference>
<dbReference type="SUPFAM" id="SSF55729">
    <property type="entry name" value="Acyl-CoA N-acyltransferases (Nat)"/>
    <property type="match status" value="1"/>
</dbReference>
<keyword evidence="3" id="KW-1185">Reference proteome</keyword>